<dbReference type="EMBL" id="CAJVPU010003832">
    <property type="protein sequence ID" value="CAG8523941.1"/>
    <property type="molecule type" value="Genomic_DNA"/>
</dbReference>
<evidence type="ECO:0000313" key="1">
    <source>
        <dbReference type="EMBL" id="CAG8523941.1"/>
    </source>
</evidence>
<name>A0ACA9LEA9_9GLOM</name>
<proteinExistence type="predicted"/>
<sequence length="91" mass="10337">MQKDEELSTELVDLYKGLFILQTLEDLLAKEMLDDNKYNGVGDITELSNDTTFINLNSHISKKEENNAVLGRKVKIATQLPDPSDFNNLKH</sequence>
<organism evidence="1 2">
    <name type="scientific">Dentiscutata heterogama</name>
    <dbReference type="NCBI Taxonomy" id="1316150"/>
    <lineage>
        <taxon>Eukaryota</taxon>
        <taxon>Fungi</taxon>
        <taxon>Fungi incertae sedis</taxon>
        <taxon>Mucoromycota</taxon>
        <taxon>Glomeromycotina</taxon>
        <taxon>Glomeromycetes</taxon>
        <taxon>Diversisporales</taxon>
        <taxon>Gigasporaceae</taxon>
        <taxon>Dentiscutata</taxon>
    </lineage>
</organism>
<reference evidence="1" key="1">
    <citation type="submission" date="2021-06" db="EMBL/GenBank/DDBJ databases">
        <authorList>
            <person name="Kallberg Y."/>
            <person name="Tangrot J."/>
            <person name="Rosling A."/>
        </authorList>
    </citation>
    <scope>NUCLEOTIDE SEQUENCE</scope>
    <source>
        <strain evidence="1">IL203A</strain>
    </source>
</reference>
<comment type="caution">
    <text evidence="1">The sequence shown here is derived from an EMBL/GenBank/DDBJ whole genome shotgun (WGS) entry which is preliminary data.</text>
</comment>
<gene>
    <name evidence="1" type="ORF">DHETER_LOCUS4054</name>
</gene>
<accession>A0ACA9LEA9</accession>
<keyword evidence="2" id="KW-1185">Reference proteome</keyword>
<protein>
    <submittedName>
        <fullName evidence="1">2239_t:CDS:1</fullName>
    </submittedName>
</protein>
<dbReference type="Proteomes" id="UP000789702">
    <property type="component" value="Unassembled WGS sequence"/>
</dbReference>
<feature type="non-terminal residue" evidence="1">
    <location>
        <position position="91"/>
    </location>
</feature>
<evidence type="ECO:0000313" key="2">
    <source>
        <dbReference type="Proteomes" id="UP000789702"/>
    </source>
</evidence>